<keyword evidence="3" id="KW-1185">Reference proteome</keyword>
<dbReference type="InterPro" id="IPR056964">
    <property type="entry name" value="Phage_holin"/>
</dbReference>
<dbReference type="Proteomes" id="UP000317774">
    <property type="component" value="Segment"/>
</dbReference>
<reference evidence="2 3" key="1">
    <citation type="submission" date="2019-05" db="EMBL/GenBank/DDBJ databases">
        <authorList>
            <person name="Plymale R.C."/>
            <person name="Garlena R.A."/>
            <person name="Russell D.A."/>
            <person name="Pope W.H."/>
            <person name="Jacobs-Sera D."/>
            <person name="Hatfull G.F."/>
        </authorList>
    </citation>
    <scope>NUCLEOTIDE SEQUENCE [LARGE SCALE GENOMIC DNA]</scope>
</reference>
<dbReference type="RefSeq" id="YP_009848854.1">
    <property type="nucleotide sequence ID" value="NC_048788.1"/>
</dbReference>
<evidence type="ECO:0000313" key="2">
    <source>
        <dbReference type="EMBL" id="QDF19922.1"/>
    </source>
</evidence>
<name>A0A4Y6EN67_9CAUD</name>
<accession>A0A4Y6EN67</accession>
<keyword evidence="1" id="KW-0472">Membrane</keyword>
<proteinExistence type="predicted"/>
<sequence>MGGAVMLGFYMAGFLGIVAVFLSDVWLDIDYRLAANWTLTLMAVLVSVFTVLYGVRSKWGTNRIGRVFFTKSVFLTVVLWQGTLSSWGGADYPYRDTIRFVIYASGVVAYAPMIITLWCEQRRDRRRRAALADA</sequence>
<gene>
    <name evidence="2" type="primary">35</name>
    <name evidence="2" type="ORF">SEA_THETABOB_35</name>
</gene>
<dbReference type="GeneID" id="55619280"/>
<feature type="transmembrane region" description="Helical" evidence="1">
    <location>
        <begin position="33"/>
        <end position="55"/>
    </location>
</feature>
<keyword evidence="1" id="KW-0812">Transmembrane</keyword>
<dbReference type="KEGG" id="vg:55619280"/>
<dbReference type="Pfam" id="PF23778">
    <property type="entry name" value="Phage_holin_2"/>
    <property type="match status" value="1"/>
</dbReference>
<feature type="transmembrane region" description="Helical" evidence="1">
    <location>
        <begin position="7"/>
        <end position="27"/>
    </location>
</feature>
<dbReference type="EMBL" id="MK977709">
    <property type="protein sequence ID" value="QDF19922.1"/>
    <property type="molecule type" value="Genomic_DNA"/>
</dbReference>
<protein>
    <recommendedName>
        <fullName evidence="4">Holin</fullName>
    </recommendedName>
</protein>
<keyword evidence="1" id="KW-1133">Transmembrane helix</keyword>
<organism evidence="2 3">
    <name type="scientific">Mycobacterium phage ThetaBob</name>
    <dbReference type="NCBI Taxonomy" id="2588513"/>
    <lineage>
        <taxon>Viruses</taxon>
        <taxon>Duplodnaviria</taxon>
        <taxon>Heunggongvirae</taxon>
        <taxon>Uroviricota</taxon>
        <taxon>Caudoviricetes</taxon>
        <taxon>Gracegardnervirinae</taxon>
        <taxon>Thetabobvirus</taxon>
        <taxon>Thetabobvirus thetabob</taxon>
        <taxon>Mycobacterium virus ThetaBob</taxon>
    </lineage>
</organism>
<evidence type="ECO:0000256" key="1">
    <source>
        <dbReference type="SAM" id="Phobius"/>
    </source>
</evidence>
<evidence type="ECO:0008006" key="4">
    <source>
        <dbReference type="Google" id="ProtNLM"/>
    </source>
</evidence>
<feature type="transmembrane region" description="Helical" evidence="1">
    <location>
        <begin position="67"/>
        <end position="88"/>
    </location>
</feature>
<feature type="transmembrane region" description="Helical" evidence="1">
    <location>
        <begin position="100"/>
        <end position="119"/>
    </location>
</feature>
<evidence type="ECO:0000313" key="3">
    <source>
        <dbReference type="Proteomes" id="UP000317774"/>
    </source>
</evidence>